<organism evidence="1 2">
    <name type="scientific">Spiromyces aspiralis</name>
    <dbReference type="NCBI Taxonomy" id="68401"/>
    <lineage>
        <taxon>Eukaryota</taxon>
        <taxon>Fungi</taxon>
        <taxon>Fungi incertae sedis</taxon>
        <taxon>Zoopagomycota</taxon>
        <taxon>Kickxellomycotina</taxon>
        <taxon>Kickxellomycetes</taxon>
        <taxon>Kickxellales</taxon>
        <taxon>Kickxellaceae</taxon>
        <taxon>Spiromyces</taxon>
    </lineage>
</organism>
<feature type="non-terminal residue" evidence="1">
    <location>
        <position position="224"/>
    </location>
</feature>
<proteinExistence type="predicted"/>
<feature type="non-terminal residue" evidence="1">
    <location>
        <position position="1"/>
    </location>
</feature>
<gene>
    <name evidence="1" type="ORF">EV182_008459</name>
</gene>
<dbReference type="Proteomes" id="UP001145114">
    <property type="component" value="Unassembled WGS sequence"/>
</dbReference>
<comment type="caution">
    <text evidence="1">The sequence shown here is derived from an EMBL/GenBank/DDBJ whole genome shotgun (WGS) entry which is preliminary data.</text>
</comment>
<protein>
    <submittedName>
        <fullName evidence="1">Uncharacterized protein</fullName>
    </submittedName>
</protein>
<keyword evidence="2" id="KW-1185">Reference proteome</keyword>
<evidence type="ECO:0000313" key="1">
    <source>
        <dbReference type="EMBL" id="KAJ1670039.1"/>
    </source>
</evidence>
<name>A0ACC1H6G2_9FUNG</name>
<dbReference type="EMBL" id="JAMZIH010009499">
    <property type="protein sequence ID" value="KAJ1670039.1"/>
    <property type="molecule type" value="Genomic_DNA"/>
</dbReference>
<accession>A0ACC1H6G2</accession>
<sequence>KVFKESGERPELFLVVLPTTAASLYNSIKRLAYIKFGVQTQCMQAKHLNRPNLQYCANLCLKINVKLGGINSTIPPEELSVLAAEPTLILGADVSHPGPGMGHRPSTASVVGSINRDASRYHAMLCQQPPRTEIIGKMGEIVLTMLRRYYSNTKEKPKRIVIYRDGVSEGQFQQVLDQELSAIKQACNTIETTYNPKVTFIVIQKRTHARFLPLGRNDADRSGN</sequence>
<reference evidence="1" key="1">
    <citation type="submission" date="2022-06" db="EMBL/GenBank/DDBJ databases">
        <title>Phylogenomic reconstructions and comparative analyses of Kickxellomycotina fungi.</title>
        <authorList>
            <person name="Reynolds N.K."/>
            <person name="Stajich J.E."/>
            <person name="Barry K."/>
            <person name="Grigoriev I.V."/>
            <person name="Crous P."/>
            <person name="Smith M.E."/>
        </authorList>
    </citation>
    <scope>NUCLEOTIDE SEQUENCE</scope>
    <source>
        <strain evidence="1">RSA 2271</strain>
    </source>
</reference>
<evidence type="ECO:0000313" key="2">
    <source>
        <dbReference type="Proteomes" id="UP001145114"/>
    </source>
</evidence>